<protein>
    <submittedName>
        <fullName evidence="8">Radical SAM protein</fullName>
    </submittedName>
</protein>
<dbReference type="EMBL" id="JAROCD010000007">
    <property type="protein sequence ID" value="MDN4602835.1"/>
    <property type="molecule type" value="Genomic_DNA"/>
</dbReference>
<dbReference type="InterPro" id="IPR000385">
    <property type="entry name" value="MoaA_NifB_PqqE_Fe-S-bd_CS"/>
</dbReference>
<evidence type="ECO:0000256" key="4">
    <source>
        <dbReference type="ARBA" id="ARBA00022723"/>
    </source>
</evidence>
<evidence type="ECO:0000313" key="8">
    <source>
        <dbReference type="EMBL" id="MDN4602835.1"/>
    </source>
</evidence>
<dbReference type="InterPro" id="IPR013785">
    <property type="entry name" value="Aldolase_TIM"/>
</dbReference>
<dbReference type="SUPFAM" id="SSF102114">
    <property type="entry name" value="Radical SAM enzymes"/>
    <property type="match status" value="1"/>
</dbReference>
<organism evidence="8 9">
    <name type="scientific">Paenibacillus vandeheii</name>
    <dbReference type="NCBI Taxonomy" id="3035917"/>
    <lineage>
        <taxon>Bacteria</taxon>
        <taxon>Bacillati</taxon>
        <taxon>Bacillota</taxon>
        <taxon>Bacilli</taxon>
        <taxon>Bacillales</taxon>
        <taxon>Paenibacillaceae</taxon>
        <taxon>Paenibacillus</taxon>
    </lineage>
</organism>
<dbReference type="InterPro" id="IPR007197">
    <property type="entry name" value="rSAM"/>
</dbReference>
<evidence type="ECO:0000256" key="5">
    <source>
        <dbReference type="ARBA" id="ARBA00023004"/>
    </source>
</evidence>
<sequence length="452" mass="52149">MFNRDSNFLKNKELKKGFKASRYNVISDTKDGGLKLYNSLTGKIIKIDSKHYDKAKRILQNKITDLDIESDELIKYLYENEYLVDQSLDEFKRATAQKLRSVSSDRTLQLIILVNEDCNFRCVYCYEDFKKKEITSITIQGIENFLLNNIKHYDYLQVQWFGGEPLISLGALELLSHKIIKICEENNVMYSSGMTTNGYLLTPDVMDKLNKLGVRSFQITLDGIDETHDKLRVGKEGEATFATIFSNLINLRNTSHQFHILLRTNVSDPVKVVMENYIDLVDEYFKDDPRFDIHFVTVKDLKGSQSGDLHLCDTKELFPYYEYAQEKGFSFDFYKGPLRPNGSECYASNPNSLVIGSDGMIYKCTVAFNNQDNHVGNLKEDGFLEIFEERLMLWVTGGANEDSNCTKCYFRPSCQGNACPLERIEANRTPCPPIKKNIKRYINLIHEEELYV</sequence>
<dbReference type="CDD" id="cd01335">
    <property type="entry name" value="Radical_SAM"/>
    <property type="match status" value="1"/>
</dbReference>
<keyword evidence="5" id="KW-0408">Iron</keyword>
<keyword evidence="2" id="KW-0004">4Fe-4S</keyword>
<keyword evidence="6" id="KW-0411">Iron-sulfur</keyword>
<dbReference type="NCBIfam" id="TIGR04085">
    <property type="entry name" value="rSAM_more_4Fe4S"/>
    <property type="match status" value="1"/>
</dbReference>
<evidence type="ECO:0000256" key="1">
    <source>
        <dbReference type="ARBA" id="ARBA00001966"/>
    </source>
</evidence>
<keyword evidence="4" id="KW-0479">Metal-binding</keyword>
<keyword evidence="3" id="KW-0949">S-adenosyl-L-methionine</keyword>
<dbReference type="Proteomes" id="UP001174205">
    <property type="component" value="Unassembled WGS sequence"/>
</dbReference>
<dbReference type="PROSITE" id="PS01305">
    <property type="entry name" value="MOAA_NIFB_PQQE"/>
    <property type="match status" value="1"/>
</dbReference>
<evidence type="ECO:0000259" key="7">
    <source>
        <dbReference type="PROSITE" id="PS51918"/>
    </source>
</evidence>
<dbReference type="SFLD" id="SFLDG01067">
    <property type="entry name" value="SPASM/twitch_domain_containing"/>
    <property type="match status" value="1"/>
</dbReference>
<name>A0ABT8JCU9_9BACL</name>
<dbReference type="InterPro" id="IPR058240">
    <property type="entry name" value="rSAM_sf"/>
</dbReference>
<keyword evidence="9" id="KW-1185">Reference proteome</keyword>
<dbReference type="PANTHER" id="PTHR43787:SF3">
    <property type="entry name" value="ARYLSULFATASE REGULATORY PROTEIN"/>
    <property type="match status" value="1"/>
</dbReference>
<feature type="domain" description="Radical SAM core" evidence="7">
    <location>
        <begin position="103"/>
        <end position="332"/>
    </location>
</feature>
<reference evidence="8" key="1">
    <citation type="submission" date="2023-03" db="EMBL/GenBank/DDBJ databases">
        <title>MT1 and MT2 Draft Genomes of Novel Species.</title>
        <authorList>
            <person name="Venkateswaran K."/>
        </authorList>
    </citation>
    <scope>NUCLEOTIDE SEQUENCE</scope>
    <source>
        <strain evidence="8">F6_3S_P_1C</strain>
    </source>
</reference>
<dbReference type="Pfam" id="PF13186">
    <property type="entry name" value="SPASM"/>
    <property type="match status" value="1"/>
</dbReference>
<dbReference type="PROSITE" id="PS51918">
    <property type="entry name" value="RADICAL_SAM"/>
    <property type="match status" value="1"/>
</dbReference>
<proteinExistence type="predicted"/>
<dbReference type="Pfam" id="PF04055">
    <property type="entry name" value="Radical_SAM"/>
    <property type="match status" value="1"/>
</dbReference>
<dbReference type="Gene3D" id="3.20.20.70">
    <property type="entry name" value="Aldolase class I"/>
    <property type="match status" value="1"/>
</dbReference>
<evidence type="ECO:0000256" key="3">
    <source>
        <dbReference type="ARBA" id="ARBA00022691"/>
    </source>
</evidence>
<gene>
    <name evidence="8" type="ORF">P5G61_16470</name>
</gene>
<comment type="caution">
    <text evidence="8">The sequence shown here is derived from an EMBL/GenBank/DDBJ whole genome shotgun (WGS) entry which is preliminary data.</text>
</comment>
<evidence type="ECO:0000256" key="6">
    <source>
        <dbReference type="ARBA" id="ARBA00023014"/>
    </source>
</evidence>
<dbReference type="SFLD" id="SFLDS00029">
    <property type="entry name" value="Radical_SAM"/>
    <property type="match status" value="1"/>
</dbReference>
<evidence type="ECO:0000256" key="2">
    <source>
        <dbReference type="ARBA" id="ARBA00022485"/>
    </source>
</evidence>
<comment type="cofactor">
    <cofactor evidence="1">
        <name>[4Fe-4S] cluster</name>
        <dbReference type="ChEBI" id="CHEBI:49883"/>
    </cofactor>
</comment>
<dbReference type="PANTHER" id="PTHR43787">
    <property type="entry name" value="FEMO COFACTOR BIOSYNTHESIS PROTEIN NIFB-RELATED"/>
    <property type="match status" value="1"/>
</dbReference>
<dbReference type="InterPro" id="IPR023885">
    <property type="entry name" value="4Fe4S-binding_SPASM_dom"/>
</dbReference>
<dbReference type="RefSeq" id="WP_079345179.1">
    <property type="nucleotide sequence ID" value="NZ_JAROCD010000007.1"/>
</dbReference>
<evidence type="ECO:0000313" key="9">
    <source>
        <dbReference type="Proteomes" id="UP001174205"/>
    </source>
</evidence>
<accession>A0ABT8JCU9</accession>